<keyword evidence="1" id="KW-0472">Membrane</keyword>
<evidence type="ECO:0000256" key="1">
    <source>
        <dbReference type="SAM" id="Phobius"/>
    </source>
</evidence>
<protein>
    <recommendedName>
        <fullName evidence="4">ABC transporter permease</fullName>
    </recommendedName>
</protein>
<feature type="transmembrane region" description="Helical" evidence="1">
    <location>
        <begin position="141"/>
        <end position="158"/>
    </location>
</feature>
<evidence type="ECO:0000313" key="2">
    <source>
        <dbReference type="EMBL" id="GAA2119748.1"/>
    </source>
</evidence>
<accession>A0ABP5JLM3</accession>
<keyword evidence="1" id="KW-1133">Transmembrane helix</keyword>
<name>A0ABP5JLM3_9ACTN</name>
<feature type="transmembrane region" description="Helical" evidence="1">
    <location>
        <begin position="97"/>
        <end position="121"/>
    </location>
</feature>
<dbReference type="EMBL" id="BAAAQQ010000004">
    <property type="protein sequence ID" value="GAA2119748.1"/>
    <property type="molecule type" value="Genomic_DNA"/>
</dbReference>
<reference evidence="3" key="1">
    <citation type="journal article" date="2019" name="Int. J. Syst. Evol. Microbiol.">
        <title>The Global Catalogue of Microorganisms (GCM) 10K type strain sequencing project: providing services to taxonomists for standard genome sequencing and annotation.</title>
        <authorList>
            <consortium name="The Broad Institute Genomics Platform"/>
            <consortium name="The Broad Institute Genome Sequencing Center for Infectious Disease"/>
            <person name="Wu L."/>
            <person name="Ma J."/>
        </authorList>
    </citation>
    <scope>NUCLEOTIDE SEQUENCE [LARGE SCALE GENOMIC DNA]</scope>
    <source>
        <strain evidence="3">JCM 16021</strain>
    </source>
</reference>
<organism evidence="2 3">
    <name type="scientific">Nocardioides bigeumensis</name>
    <dbReference type="NCBI Taxonomy" id="433657"/>
    <lineage>
        <taxon>Bacteria</taxon>
        <taxon>Bacillati</taxon>
        <taxon>Actinomycetota</taxon>
        <taxon>Actinomycetes</taxon>
        <taxon>Propionibacteriales</taxon>
        <taxon>Nocardioidaceae</taxon>
        <taxon>Nocardioides</taxon>
    </lineage>
</organism>
<gene>
    <name evidence="2" type="ORF">GCM10009843_12660</name>
</gene>
<feature type="transmembrane region" description="Helical" evidence="1">
    <location>
        <begin position="20"/>
        <end position="38"/>
    </location>
</feature>
<feature type="transmembrane region" description="Helical" evidence="1">
    <location>
        <begin position="165"/>
        <end position="184"/>
    </location>
</feature>
<comment type="caution">
    <text evidence="2">The sequence shown here is derived from an EMBL/GenBank/DDBJ whole genome shotgun (WGS) entry which is preliminary data.</text>
</comment>
<evidence type="ECO:0008006" key="4">
    <source>
        <dbReference type="Google" id="ProtNLM"/>
    </source>
</evidence>
<feature type="transmembrane region" description="Helical" evidence="1">
    <location>
        <begin position="211"/>
        <end position="234"/>
    </location>
</feature>
<keyword evidence="3" id="KW-1185">Reference proteome</keyword>
<keyword evidence="1" id="KW-0812">Transmembrane</keyword>
<sequence length="239" mass="25632">MSRLVRVELRKMADTRSGLWLLLGLAAITLVIVVVYFVTATQPERTFLHFMGATLGPQGFLLPVLGILLVTSEWSQRTGLVSFTLVPLRGRVLTAKVLAGLLAGVGAIVVSVAFAALATVVGGAPDGFAHFGLVELGKFGILQLTGILQGLAFGLLFLSSAPAIVSYFVFPTALNIVGSLWKPLQDVQPWIDLWAAQAPLFTADNLTDQQWAQIGTSNLIWVVLPFVLGLVRVLRAEVK</sequence>
<proteinExistence type="predicted"/>
<feature type="transmembrane region" description="Helical" evidence="1">
    <location>
        <begin position="50"/>
        <end position="70"/>
    </location>
</feature>
<evidence type="ECO:0000313" key="3">
    <source>
        <dbReference type="Proteomes" id="UP001500575"/>
    </source>
</evidence>
<dbReference type="Proteomes" id="UP001500575">
    <property type="component" value="Unassembled WGS sequence"/>
</dbReference>